<dbReference type="AlphaFoldDB" id="A0A0U9HDD8"/>
<dbReference type="PANTHER" id="PTHR28004:SF2">
    <property type="entry name" value="D-SERINE DEHYDRATASE"/>
    <property type="match status" value="1"/>
</dbReference>
<organism evidence="4">
    <name type="scientific">Tepidanaerobacter syntrophicus</name>
    <dbReference type="NCBI Taxonomy" id="224999"/>
    <lineage>
        <taxon>Bacteria</taxon>
        <taxon>Bacillati</taxon>
        <taxon>Bacillota</taxon>
        <taxon>Clostridia</taxon>
        <taxon>Thermosediminibacterales</taxon>
        <taxon>Tepidanaerobacteraceae</taxon>
        <taxon>Tepidanaerobacter</taxon>
    </lineage>
</organism>
<dbReference type="Pfam" id="PF14031">
    <property type="entry name" value="D-ser_dehydrat"/>
    <property type="match status" value="1"/>
</dbReference>
<proteinExistence type="inferred from homology"/>
<keyword evidence="5" id="KW-1185">Reference proteome</keyword>
<dbReference type="OrthoDB" id="9788869at2"/>
<dbReference type="SUPFAM" id="SSF51419">
    <property type="entry name" value="PLP-binding barrel"/>
    <property type="match status" value="1"/>
</dbReference>
<dbReference type="Pfam" id="PF01168">
    <property type="entry name" value="Ala_racemase_N"/>
    <property type="match status" value="1"/>
</dbReference>
<keyword evidence="2" id="KW-0456">Lyase</keyword>
<accession>A0A0U9HDD8</accession>
<evidence type="ECO:0000259" key="3">
    <source>
        <dbReference type="SMART" id="SM01119"/>
    </source>
</evidence>
<evidence type="ECO:0000256" key="2">
    <source>
        <dbReference type="ARBA" id="ARBA00023239"/>
    </source>
</evidence>
<dbReference type="Proteomes" id="UP000062160">
    <property type="component" value="Unassembled WGS sequence"/>
</dbReference>
<dbReference type="STRING" id="224999.GCA_001485475_00831"/>
<protein>
    <submittedName>
        <fullName evidence="4">D-serine deaminase, pyridoxal phosphate-dependent</fullName>
    </submittedName>
</protein>
<dbReference type="Gene3D" id="2.40.37.20">
    <property type="entry name" value="D-serine dehydratase-like domain"/>
    <property type="match status" value="1"/>
</dbReference>
<dbReference type="InterPro" id="IPR026956">
    <property type="entry name" value="D-ser_dehydrat-like_dom"/>
</dbReference>
<dbReference type="GO" id="GO:0036088">
    <property type="term" value="P:D-serine catabolic process"/>
    <property type="evidence" value="ECO:0007669"/>
    <property type="project" value="TreeGrafter"/>
</dbReference>
<dbReference type="InterPro" id="IPR042208">
    <property type="entry name" value="D-ser_dehydrat-like_sf"/>
</dbReference>
<evidence type="ECO:0000256" key="1">
    <source>
        <dbReference type="ARBA" id="ARBA00005323"/>
    </source>
</evidence>
<dbReference type="EMBL" id="DF977000">
    <property type="protein sequence ID" value="GAQ24825.1"/>
    <property type="molecule type" value="Genomic_DNA"/>
</dbReference>
<evidence type="ECO:0000313" key="5">
    <source>
        <dbReference type="Proteomes" id="UP000062160"/>
    </source>
</evidence>
<comment type="similarity">
    <text evidence="1">Belongs to the DSD1 family.</text>
</comment>
<dbReference type="Gene3D" id="3.20.20.10">
    <property type="entry name" value="Alanine racemase"/>
    <property type="match status" value="1"/>
</dbReference>
<dbReference type="InterPro" id="IPR029066">
    <property type="entry name" value="PLP-binding_barrel"/>
</dbReference>
<dbReference type="InterPro" id="IPR001608">
    <property type="entry name" value="Ala_racemase_N"/>
</dbReference>
<dbReference type="GO" id="GO:0008721">
    <property type="term" value="F:D-serine ammonia-lyase activity"/>
    <property type="evidence" value="ECO:0007669"/>
    <property type="project" value="TreeGrafter"/>
</dbReference>
<dbReference type="RefSeq" id="WP_059032017.1">
    <property type="nucleotide sequence ID" value="NZ_BSDN01000003.1"/>
</dbReference>
<feature type="domain" description="D-serine dehydratase-like" evidence="3">
    <location>
        <begin position="253"/>
        <end position="349"/>
    </location>
</feature>
<dbReference type="SMART" id="SM01119">
    <property type="entry name" value="D-ser_dehydrat"/>
    <property type="match status" value="1"/>
</dbReference>
<name>A0A0U9HDD8_9FIRM</name>
<gene>
    <name evidence="4" type="ORF">TSYNT_6206</name>
</gene>
<sequence>MEKKELQTPAILVDLDILENNIKKAQALCDAHDKELWPMIKTHKSTEIVKMQQEAGAAGFLCGTLDECEGLAKAGIKNIMYAYPVASPVNIQRVIELSKKCNFIIRIDNYDGAKMLNDAAEAAGVKVNYTIIIDSGLHRFGILPEKVLDFANSLKDFKALNFLGISTHPGHVYSASKQEDIPLYVKDEKNAVKTAADSLRAAGYELKLITSGSTPTFYDAVLDENINVFHPGNYVFMDNIQLSTNTAKESDCALFVYATVISHPSEELFICDAGAKCLGLDQGAHGNTAIKGYGHVKGHPELTVFSLSEEVGKLHVEGKTNLKVGDTIEIIPNHSCSTANLTSYLIGCRGQKVEKLIKVDMRGNSTTKGVKQE</sequence>
<reference evidence="4" key="1">
    <citation type="journal article" date="2016" name="Genome Announc.">
        <title>Draft Genome Sequence of the Syntrophic Lactate-Degrading Bacterium Tepidanaerobacter syntrophicus JLT.</title>
        <authorList>
            <person name="Matsuura N."/>
            <person name="Ohashi A."/>
            <person name="Tourlousse D.M."/>
            <person name="Sekiguchi Y."/>
        </authorList>
    </citation>
    <scope>NUCLEOTIDE SEQUENCE [LARGE SCALE GENOMIC DNA]</scope>
    <source>
        <strain evidence="4">JL</strain>
    </source>
</reference>
<dbReference type="PANTHER" id="PTHR28004">
    <property type="entry name" value="ZGC:162816-RELATED"/>
    <property type="match status" value="1"/>
</dbReference>
<evidence type="ECO:0000313" key="4">
    <source>
        <dbReference type="EMBL" id="GAQ24825.1"/>
    </source>
</evidence>
<dbReference type="InterPro" id="IPR051466">
    <property type="entry name" value="D-amino_acid_metab_enzyme"/>
</dbReference>